<gene>
    <name evidence="2" type="ORF">SAMN02745172_01571</name>
</gene>
<evidence type="ECO:0000313" key="3">
    <source>
        <dbReference type="Proteomes" id="UP000186406"/>
    </source>
</evidence>
<dbReference type="Pfam" id="PF10984">
    <property type="entry name" value="DUF2794"/>
    <property type="match status" value="1"/>
</dbReference>
<reference evidence="2 3" key="1">
    <citation type="submission" date="2016-12" db="EMBL/GenBank/DDBJ databases">
        <authorList>
            <person name="Song W.-J."/>
            <person name="Kurnit D.M."/>
        </authorList>
    </citation>
    <scope>NUCLEOTIDE SEQUENCE [LARGE SCALE GENOMIC DNA]</scope>
    <source>
        <strain evidence="2 3">DSM 19599</strain>
    </source>
</reference>
<accession>A0A1M7ZGY2</accession>
<proteinExistence type="predicted"/>
<dbReference type="Proteomes" id="UP000186406">
    <property type="component" value="Unassembled WGS sequence"/>
</dbReference>
<dbReference type="InterPro" id="IPR021252">
    <property type="entry name" value="DUF2794"/>
</dbReference>
<evidence type="ECO:0008006" key="4">
    <source>
        <dbReference type="Google" id="ProtNLM"/>
    </source>
</evidence>
<dbReference type="STRING" id="1123029.SAMN02745172_01571"/>
<evidence type="ECO:0000313" key="2">
    <source>
        <dbReference type="EMBL" id="SHO64102.1"/>
    </source>
</evidence>
<sequence length="176" mass="18795">MSEAPGTGDDADPSGVAAGRTGAGSRTARVPKIAQSQIAQSQTAQSPVTQAQIAQPHAGAAGQPPLQAETAANARTVIAFDRRELDAILRIYGRMVAAGEWRDYAIDFRADEAVFSIFRRTSEMPLYRIVKNPKLARKQGAYSVMAPGGMILKRGQDLARVLSVLEPKRTLHLVGG</sequence>
<name>A0A1M7ZGY2_9HYPH</name>
<protein>
    <recommendedName>
        <fullName evidence="4">DUF2794 domain-containing protein</fullName>
    </recommendedName>
</protein>
<dbReference type="EMBL" id="FRXO01000003">
    <property type="protein sequence ID" value="SHO64102.1"/>
    <property type="molecule type" value="Genomic_DNA"/>
</dbReference>
<evidence type="ECO:0000256" key="1">
    <source>
        <dbReference type="SAM" id="MobiDB-lite"/>
    </source>
</evidence>
<keyword evidence="3" id="KW-1185">Reference proteome</keyword>
<feature type="compositionally biased region" description="Low complexity" evidence="1">
    <location>
        <begin position="14"/>
        <end position="66"/>
    </location>
</feature>
<feature type="region of interest" description="Disordered" evidence="1">
    <location>
        <begin position="1"/>
        <end position="66"/>
    </location>
</feature>
<dbReference type="AlphaFoldDB" id="A0A1M7ZGY2"/>
<organism evidence="2 3">
    <name type="scientific">Pseudoxanthobacter soli DSM 19599</name>
    <dbReference type="NCBI Taxonomy" id="1123029"/>
    <lineage>
        <taxon>Bacteria</taxon>
        <taxon>Pseudomonadati</taxon>
        <taxon>Pseudomonadota</taxon>
        <taxon>Alphaproteobacteria</taxon>
        <taxon>Hyphomicrobiales</taxon>
        <taxon>Segnochrobactraceae</taxon>
        <taxon>Pseudoxanthobacter</taxon>
    </lineage>
</organism>